<feature type="non-terminal residue" evidence="1">
    <location>
        <position position="109"/>
    </location>
</feature>
<organism evidence="1">
    <name type="scientific">marine sediment metagenome</name>
    <dbReference type="NCBI Taxonomy" id="412755"/>
    <lineage>
        <taxon>unclassified sequences</taxon>
        <taxon>metagenomes</taxon>
        <taxon>ecological metagenomes</taxon>
    </lineage>
</organism>
<sequence length="109" mass="12605">MIYGCPDDTNFSKMIRFIKRKGFFITFGSGNNLIQPIYIEDVADSIVNVLDNKKTYQKIYNIAGKDPLKYNEMLDIVRNKLKKKFKVIKIPIKLGILLISIYSKISKNP</sequence>
<dbReference type="SUPFAM" id="SSF51735">
    <property type="entry name" value="NAD(P)-binding Rossmann-fold domains"/>
    <property type="match status" value="1"/>
</dbReference>
<evidence type="ECO:0000313" key="1">
    <source>
        <dbReference type="EMBL" id="GAI55734.1"/>
    </source>
</evidence>
<comment type="caution">
    <text evidence="1">The sequence shown here is derived from an EMBL/GenBank/DDBJ whole genome shotgun (WGS) entry which is preliminary data.</text>
</comment>
<dbReference type="InterPro" id="IPR036291">
    <property type="entry name" value="NAD(P)-bd_dom_sf"/>
</dbReference>
<gene>
    <name evidence="1" type="ORF">S06H3_58558</name>
</gene>
<dbReference type="Gene3D" id="3.40.50.720">
    <property type="entry name" value="NAD(P)-binding Rossmann-like Domain"/>
    <property type="match status" value="1"/>
</dbReference>
<name>X1RJJ6_9ZZZZ</name>
<proteinExistence type="predicted"/>
<dbReference type="EMBL" id="BARV01037925">
    <property type="protein sequence ID" value="GAI55734.1"/>
    <property type="molecule type" value="Genomic_DNA"/>
</dbReference>
<reference evidence="1" key="1">
    <citation type="journal article" date="2014" name="Front. Microbiol.">
        <title>High frequency of phylogenetically diverse reductive dehalogenase-homologous genes in deep subseafloor sedimentary metagenomes.</title>
        <authorList>
            <person name="Kawai M."/>
            <person name="Futagami T."/>
            <person name="Toyoda A."/>
            <person name="Takaki Y."/>
            <person name="Nishi S."/>
            <person name="Hori S."/>
            <person name="Arai W."/>
            <person name="Tsubouchi T."/>
            <person name="Morono Y."/>
            <person name="Uchiyama I."/>
            <person name="Ito T."/>
            <person name="Fujiyama A."/>
            <person name="Inagaki F."/>
            <person name="Takami H."/>
        </authorList>
    </citation>
    <scope>NUCLEOTIDE SEQUENCE</scope>
    <source>
        <strain evidence="1">Expedition CK06-06</strain>
    </source>
</reference>
<dbReference type="AlphaFoldDB" id="X1RJJ6"/>
<accession>X1RJJ6</accession>
<protein>
    <submittedName>
        <fullName evidence="1">Uncharacterized protein</fullName>
    </submittedName>
</protein>